<reference evidence="6" key="1">
    <citation type="submission" date="2025-08" db="UniProtKB">
        <authorList>
            <consortium name="RefSeq"/>
        </authorList>
    </citation>
    <scope>IDENTIFICATION</scope>
    <source>
        <tissue evidence="6">Sperm</tissue>
    </source>
</reference>
<evidence type="ECO:0000313" key="6">
    <source>
        <dbReference type="RefSeq" id="XP_032813198.1"/>
    </source>
</evidence>
<name>A0AAJ7TAM8_PETMA</name>
<comment type="similarity">
    <text evidence="2">Belongs to the SAP domain-containing ribonucleoprotein family.</text>
</comment>
<dbReference type="InterPro" id="IPR036361">
    <property type="entry name" value="SAP_dom_sf"/>
</dbReference>
<protein>
    <submittedName>
        <fullName evidence="6">SAP domain-containing ribonucleoprotein</fullName>
    </submittedName>
</protein>
<dbReference type="GeneID" id="116943941"/>
<dbReference type="KEGG" id="pmrn:116943941"/>
<evidence type="ECO:0000259" key="4">
    <source>
        <dbReference type="PROSITE" id="PS50800"/>
    </source>
</evidence>
<dbReference type="PROSITE" id="PS50800">
    <property type="entry name" value="SAP"/>
    <property type="match status" value="1"/>
</dbReference>
<dbReference type="RefSeq" id="XP_032813198.1">
    <property type="nucleotide sequence ID" value="XM_032957307.1"/>
</dbReference>
<evidence type="ECO:0000256" key="1">
    <source>
        <dbReference type="ARBA" id="ARBA00022553"/>
    </source>
</evidence>
<dbReference type="Pfam" id="PF02037">
    <property type="entry name" value="SAP"/>
    <property type="match status" value="1"/>
</dbReference>
<dbReference type="AlphaFoldDB" id="A0AAJ7TAM8"/>
<evidence type="ECO:0000256" key="2">
    <source>
        <dbReference type="ARBA" id="ARBA00046328"/>
    </source>
</evidence>
<dbReference type="GO" id="GO:0016973">
    <property type="term" value="P:poly(A)+ mRNA export from nucleus"/>
    <property type="evidence" value="ECO:0007669"/>
    <property type="project" value="TreeGrafter"/>
</dbReference>
<dbReference type="PANTHER" id="PTHR46551:SF1">
    <property type="entry name" value="SAP DOMAIN-CONTAINING RIBONUCLEOPROTEIN"/>
    <property type="match status" value="1"/>
</dbReference>
<dbReference type="Gene3D" id="1.10.720.30">
    <property type="entry name" value="SAP domain"/>
    <property type="match status" value="1"/>
</dbReference>
<dbReference type="SMART" id="SM00513">
    <property type="entry name" value="SAP"/>
    <property type="match status" value="1"/>
</dbReference>
<dbReference type="GO" id="GO:0005634">
    <property type="term" value="C:nucleus"/>
    <property type="evidence" value="ECO:0007669"/>
    <property type="project" value="TreeGrafter"/>
</dbReference>
<dbReference type="SUPFAM" id="SSF68906">
    <property type="entry name" value="SAP domain"/>
    <property type="match status" value="1"/>
</dbReference>
<dbReference type="PANTHER" id="PTHR46551">
    <property type="entry name" value="SAP DOMAIN-CONTAINING RIBONUCLEOPROTEIN"/>
    <property type="match status" value="1"/>
</dbReference>
<gene>
    <name evidence="6" type="primary">SARNP</name>
</gene>
<evidence type="ECO:0000313" key="5">
    <source>
        <dbReference type="Proteomes" id="UP001318040"/>
    </source>
</evidence>
<dbReference type="InterPro" id="IPR052240">
    <property type="entry name" value="SAP_domain_ribonucleoprotein"/>
</dbReference>
<dbReference type="Proteomes" id="UP001318040">
    <property type="component" value="Chromosome 19"/>
</dbReference>
<evidence type="ECO:0000256" key="3">
    <source>
        <dbReference type="SAM" id="MobiDB-lite"/>
    </source>
</evidence>
<dbReference type="InterPro" id="IPR003034">
    <property type="entry name" value="SAP_dom"/>
</dbReference>
<organism evidence="5 6">
    <name type="scientific">Petromyzon marinus</name>
    <name type="common">Sea lamprey</name>
    <dbReference type="NCBI Taxonomy" id="7757"/>
    <lineage>
        <taxon>Eukaryota</taxon>
        <taxon>Metazoa</taxon>
        <taxon>Chordata</taxon>
        <taxon>Craniata</taxon>
        <taxon>Vertebrata</taxon>
        <taxon>Cyclostomata</taxon>
        <taxon>Hyperoartia</taxon>
        <taxon>Petromyzontiformes</taxon>
        <taxon>Petromyzontidae</taxon>
        <taxon>Petromyzon</taxon>
    </lineage>
</organism>
<accession>A0AAJ7TAM8</accession>
<feature type="domain" description="SAP" evidence="4">
    <location>
        <begin position="15"/>
        <end position="49"/>
    </location>
</feature>
<feature type="compositionally biased region" description="Acidic residues" evidence="3">
    <location>
        <begin position="56"/>
        <end position="79"/>
    </location>
</feature>
<keyword evidence="1" id="KW-0597">Phosphoprotein</keyword>
<dbReference type="CTD" id="84324"/>
<proteinExistence type="inferred from homology"/>
<keyword evidence="6" id="KW-0687">Ribonucleoprotein</keyword>
<dbReference type="GO" id="GO:1990904">
    <property type="term" value="C:ribonucleoprotein complex"/>
    <property type="evidence" value="ECO:0007669"/>
    <property type="project" value="UniProtKB-KW"/>
</dbReference>
<feature type="region of interest" description="Disordered" evidence="3">
    <location>
        <begin position="53"/>
        <end position="91"/>
    </location>
</feature>
<keyword evidence="5" id="KW-1185">Reference proteome</keyword>
<sequence>MAEEAVGAVEAVVDIAKLKLPELRQELSTRGLDTKGNKQELLKRLQSFLLEHGDDGVEEVNEEEALGEETEEELSEVTEEPPAPPELPKPVEKPAVKKVQDVVLTSEAERLQTRAKRFNVEMNEQAKKAARAARFGIVTTETNKAGVVGATKLPVDTTKLQERAKRFGVNVSTVAQKIEVEGKLKKRKERFGVVTAAAAVATEDTEIKKLKRAERFGIA</sequence>